<dbReference type="EMBL" id="ACOU01000002">
    <property type="protein sequence ID" value="EKX74171.1"/>
    <property type="molecule type" value="Genomic_DNA"/>
</dbReference>
<dbReference type="Proteomes" id="UP000031512">
    <property type="component" value="Unassembled WGS sequence"/>
</dbReference>
<dbReference type="InterPro" id="IPR011335">
    <property type="entry name" value="Restrct_endonuc-II-like"/>
</dbReference>
<name>L1LFN9_THEEQ</name>
<feature type="domain" description="ERCC1-like central" evidence="7">
    <location>
        <begin position="12"/>
        <end position="125"/>
    </location>
</feature>
<evidence type="ECO:0000259" key="7">
    <source>
        <dbReference type="Pfam" id="PF03834"/>
    </source>
</evidence>
<evidence type="ECO:0000256" key="4">
    <source>
        <dbReference type="ARBA" id="ARBA00023125"/>
    </source>
</evidence>
<dbReference type="STRING" id="1537102.L1LFN9"/>
<dbReference type="Gene3D" id="3.40.50.10130">
    <property type="match status" value="1"/>
</dbReference>
<dbReference type="CDD" id="cd22325">
    <property type="entry name" value="ERCC1_C-like"/>
    <property type="match status" value="1"/>
</dbReference>
<evidence type="ECO:0000256" key="3">
    <source>
        <dbReference type="ARBA" id="ARBA00022763"/>
    </source>
</evidence>
<dbReference type="Pfam" id="PF03834">
    <property type="entry name" value="Rad10"/>
    <property type="match status" value="1"/>
</dbReference>
<evidence type="ECO:0000313" key="8">
    <source>
        <dbReference type="EMBL" id="EKX74171.1"/>
    </source>
</evidence>
<dbReference type="GO" id="GO:0003697">
    <property type="term" value="F:single-stranded DNA binding"/>
    <property type="evidence" value="ECO:0007669"/>
    <property type="project" value="TreeGrafter"/>
</dbReference>
<dbReference type="GO" id="GO:0070914">
    <property type="term" value="P:UV-damage excision repair"/>
    <property type="evidence" value="ECO:0007669"/>
    <property type="project" value="TreeGrafter"/>
</dbReference>
<dbReference type="OrthoDB" id="10262814at2759"/>
<proteinExistence type="inferred from homology"/>
<dbReference type="SUPFAM" id="SSF52980">
    <property type="entry name" value="Restriction endonuclease-like"/>
    <property type="match status" value="1"/>
</dbReference>
<evidence type="ECO:0000256" key="5">
    <source>
        <dbReference type="ARBA" id="ARBA00023204"/>
    </source>
</evidence>
<gene>
    <name evidence="8" type="ORF">BEWA_042090</name>
</gene>
<reference evidence="8 9" key="1">
    <citation type="journal article" date="2012" name="BMC Genomics">
        <title>Comparative genomic analysis and phylogenetic position of Theileria equi.</title>
        <authorList>
            <person name="Kappmeyer L.S."/>
            <person name="Thiagarajan M."/>
            <person name="Herndon D.R."/>
            <person name="Ramsay J.D."/>
            <person name="Caler E."/>
            <person name="Djikeng A."/>
            <person name="Gillespie J.J."/>
            <person name="Lau A.O."/>
            <person name="Roalson E.H."/>
            <person name="Silva J.C."/>
            <person name="Silva M.G."/>
            <person name="Suarez C.E."/>
            <person name="Ueti M.W."/>
            <person name="Nene V.M."/>
            <person name="Mealey R.H."/>
            <person name="Knowles D.P."/>
            <person name="Brayton K.A."/>
        </authorList>
    </citation>
    <scope>NUCLEOTIDE SEQUENCE [LARGE SCALE GENOMIC DNA]</scope>
    <source>
        <strain evidence="8 9">WA</strain>
    </source>
</reference>
<dbReference type="KEGG" id="beq:BEWA_042090"/>
<dbReference type="SUPFAM" id="SSF47781">
    <property type="entry name" value="RuvA domain 2-like"/>
    <property type="match status" value="1"/>
</dbReference>
<keyword evidence="3" id="KW-0227">DNA damage</keyword>
<accession>L1LFN9</accession>
<dbReference type="InterPro" id="IPR010994">
    <property type="entry name" value="RuvA_2-like"/>
</dbReference>
<dbReference type="InterPro" id="IPR047260">
    <property type="entry name" value="ERCC1-like_central_dom"/>
</dbReference>
<comment type="caution">
    <text evidence="8">The sequence shown here is derived from an EMBL/GenBank/DDBJ whole genome shotgun (WGS) entry which is preliminary data.</text>
</comment>
<keyword evidence="5" id="KW-0234">DNA repair</keyword>
<dbReference type="RefSeq" id="XP_004833623.1">
    <property type="nucleotide sequence ID" value="XM_004833566.1"/>
</dbReference>
<dbReference type="GO" id="GO:0003684">
    <property type="term" value="F:damaged DNA binding"/>
    <property type="evidence" value="ECO:0007669"/>
    <property type="project" value="InterPro"/>
</dbReference>
<dbReference type="NCBIfam" id="TIGR00597">
    <property type="entry name" value="rad10"/>
    <property type="match status" value="1"/>
</dbReference>
<dbReference type="GO" id="GO:0000110">
    <property type="term" value="C:nucleotide-excision repair factor 1 complex"/>
    <property type="evidence" value="ECO:0007669"/>
    <property type="project" value="TreeGrafter"/>
</dbReference>
<dbReference type="PANTHER" id="PTHR12749">
    <property type="entry name" value="EXCISION REPAIR CROSS-COMPLEMENTING 1 ERCC1"/>
    <property type="match status" value="1"/>
</dbReference>
<sequence>MPNFNIRNDDHLIISPRQRRNPLVKCFRNITFVESDIPADFMISPEISVLFLSLKYHRLHSNYIIERIKSIRQHKIPNLFILCQVDIAEFANILNQLTVHTFTYGYKILLSWNCHESAAVIEILKLNYYKGIEILNKKETKTHFETVCDMISSVRSINSSDASLICRKFKTLKEIVHLGEDEIYSIPGCGEKKVKALTAAFKNSFY</sequence>
<evidence type="ECO:0000313" key="9">
    <source>
        <dbReference type="Proteomes" id="UP000031512"/>
    </source>
</evidence>
<evidence type="ECO:0000256" key="2">
    <source>
        <dbReference type="ARBA" id="ARBA00008283"/>
    </source>
</evidence>
<comment type="similarity">
    <text evidence="2">Belongs to the ERCC1/RAD10/SWI10 family.</text>
</comment>
<dbReference type="GO" id="GO:0006312">
    <property type="term" value="P:mitotic recombination"/>
    <property type="evidence" value="ECO:0007669"/>
    <property type="project" value="TreeGrafter"/>
</dbReference>
<dbReference type="AlphaFoldDB" id="L1LFN9"/>
<dbReference type="GeneID" id="15807619"/>
<protein>
    <submittedName>
        <fullName evidence="8">DNA repair protein rad10, putative</fullName>
    </submittedName>
</protein>
<dbReference type="Gene3D" id="1.10.150.20">
    <property type="entry name" value="5' to 3' exonuclease, C-terminal subdomain"/>
    <property type="match status" value="1"/>
</dbReference>
<evidence type="ECO:0000256" key="1">
    <source>
        <dbReference type="ARBA" id="ARBA00004123"/>
    </source>
</evidence>
<organism evidence="8 9">
    <name type="scientific">Theileria equi strain WA</name>
    <dbReference type="NCBI Taxonomy" id="1537102"/>
    <lineage>
        <taxon>Eukaryota</taxon>
        <taxon>Sar</taxon>
        <taxon>Alveolata</taxon>
        <taxon>Apicomplexa</taxon>
        <taxon>Aconoidasida</taxon>
        <taxon>Piroplasmida</taxon>
        <taxon>Theileriidae</taxon>
        <taxon>Theileria</taxon>
    </lineage>
</organism>
<keyword evidence="6" id="KW-0539">Nucleus</keyword>
<dbReference type="PANTHER" id="PTHR12749:SF0">
    <property type="entry name" value="DNA EXCISION REPAIR PROTEIN ERCC-1"/>
    <property type="match status" value="1"/>
</dbReference>
<dbReference type="VEuPathDB" id="PiroplasmaDB:BEWA_042090"/>
<keyword evidence="9" id="KW-1185">Reference proteome</keyword>
<dbReference type="InterPro" id="IPR004579">
    <property type="entry name" value="ERCC1/RAD10/SWI10"/>
</dbReference>
<evidence type="ECO:0000256" key="6">
    <source>
        <dbReference type="ARBA" id="ARBA00023242"/>
    </source>
</evidence>
<dbReference type="eggNOG" id="KOG2841">
    <property type="taxonomic scope" value="Eukaryota"/>
</dbReference>
<dbReference type="GO" id="GO:0006302">
    <property type="term" value="P:double-strand break repair"/>
    <property type="evidence" value="ECO:0007669"/>
    <property type="project" value="UniProtKB-ARBA"/>
</dbReference>
<dbReference type="GO" id="GO:0070522">
    <property type="term" value="C:ERCC4-ERCC1 complex"/>
    <property type="evidence" value="ECO:0007669"/>
    <property type="project" value="TreeGrafter"/>
</dbReference>
<comment type="subcellular location">
    <subcellularLocation>
        <location evidence="1">Nucleus</location>
    </subcellularLocation>
</comment>
<keyword evidence="4" id="KW-0238">DNA-binding</keyword>